<sequence>MALQHFLLLILISFLGAEAKIREITNLREVTIVNKCNTTIWPGFILATGQVNEEGFELKPEESGIIKFNVGVALIWGRKGCSFDPSGRGNCTSGDCGGLLRCVKQHFPVPPVTLVSLFLNIEMDMYGISLAGGFNIPISILPYGNSSNECKSVSCNSDLNKACPEELQVRVNGRTVACKSECLAFKTPEFCCIGNGGYGTSKTCRITNSSRVFKETCPTATVHGYGQEMFTCYRSNYLIRFC</sequence>
<dbReference type="PANTHER" id="PTHR31048">
    <property type="entry name" value="OS03G0233200 PROTEIN"/>
    <property type="match status" value="1"/>
</dbReference>
<feature type="disulfide bond" evidence="2">
    <location>
        <begin position="182"/>
        <end position="191"/>
    </location>
</feature>
<feature type="disulfide bond" evidence="2">
    <location>
        <begin position="36"/>
        <end position="242"/>
    </location>
</feature>
<dbReference type="SUPFAM" id="SSF49870">
    <property type="entry name" value="Osmotin, thaumatin-like protein"/>
    <property type="match status" value="1"/>
</dbReference>
<dbReference type="Proteomes" id="UP000027138">
    <property type="component" value="Unassembled WGS sequence"/>
</dbReference>
<feature type="disulfide bond" evidence="2">
    <location>
        <begin position="81"/>
        <end position="91"/>
    </location>
</feature>
<dbReference type="PIRSF" id="PIRSF002703">
    <property type="entry name" value="Thaumatin"/>
    <property type="match status" value="1"/>
</dbReference>
<dbReference type="AlphaFoldDB" id="A0A067LKF6"/>
<protein>
    <recommendedName>
        <fullName evidence="6">Thaumatin-like protein</fullName>
    </recommendedName>
</protein>
<feature type="signal peptide" evidence="3">
    <location>
        <begin position="1"/>
        <end position="19"/>
    </location>
</feature>
<reference evidence="4 5" key="1">
    <citation type="journal article" date="2014" name="PLoS ONE">
        <title>Global Analysis of Gene Expression Profiles in Physic Nut (Jatropha curcas L.) Seedlings Exposed to Salt Stress.</title>
        <authorList>
            <person name="Zhang L."/>
            <person name="Zhang C."/>
            <person name="Wu P."/>
            <person name="Chen Y."/>
            <person name="Li M."/>
            <person name="Jiang H."/>
            <person name="Wu G."/>
        </authorList>
    </citation>
    <scope>NUCLEOTIDE SEQUENCE [LARGE SCALE GENOMIC DNA]</scope>
    <source>
        <strain evidence="5">cv. GZQX0401</strain>
        <tissue evidence="4">Young leaves</tissue>
    </source>
</reference>
<comment type="similarity">
    <text evidence="1">Belongs to the thaumatin family.</text>
</comment>
<evidence type="ECO:0000313" key="4">
    <source>
        <dbReference type="EMBL" id="KDP44799.1"/>
    </source>
</evidence>
<dbReference type="OrthoDB" id="430315at2759"/>
<feature type="disulfide bond" evidence="2">
    <location>
        <begin position="96"/>
        <end position="102"/>
    </location>
</feature>
<feature type="disulfide bond" evidence="2">
    <location>
        <begin position="150"/>
        <end position="232"/>
    </location>
</feature>
<dbReference type="Pfam" id="PF00314">
    <property type="entry name" value="Thaumatin"/>
    <property type="match status" value="1"/>
</dbReference>
<feature type="disulfide bond" evidence="2">
    <location>
        <begin position="192"/>
        <end position="204"/>
    </location>
</feature>
<accession>A0A067LKF6</accession>
<dbReference type="SMART" id="SM00205">
    <property type="entry name" value="THN"/>
    <property type="match status" value="1"/>
</dbReference>
<proteinExistence type="inferred from homology"/>
<evidence type="ECO:0000313" key="5">
    <source>
        <dbReference type="Proteomes" id="UP000027138"/>
    </source>
</evidence>
<feature type="disulfide bond" evidence="2">
    <location>
        <begin position="163"/>
        <end position="178"/>
    </location>
</feature>
<dbReference type="InterPro" id="IPR001938">
    <property type="entry name" value="Thaumatin"/>
</dbReference>
<dbReference type="PROSITE" id="PS51367">
    <property type="entry name" value="THAUMATIN_2"/>
    <property type="match status" value="1"/>
</dbReference>
<keyword evidence="2" id="KW-1015">Disulfide bond</keyword>
<evidence type="ECO:0008006" key="6">
    <source>
        <dbReference type="Google" id="ProtNLM"/>
    </source>
</evidence>
<evidence type="ECO:0000256" key="2">
    <source>
        <dbReference type="PIRSR" id="PIRSR002703-1"/>
    </source>
</evidence>
<evidence type="ECO:0000256" key="1">
    <source>
        <dbReference type="ARBA" id="ARBA00010607"/>
    </source>
</evidence>
<keyword evidence="3" id="KW-0732">Signal</keyword>
<dbReference type="Gene3D" id="2.60.110.10">
    <property type="entry name" value="Thaumatin"/>
    <property type="match status" value="1"/>
</dbReference>
<feature type="chain" id="PRO_5001640540" description="Thaumatin-like protein" evidence="3">
    <location>
        <begin position="20"/>
        <end position="242"/>
    </location>
</feature>
<dbReference type="PRINTS" id="PR00347">
    <property type="entry name" value="THAUMATIN"/>
</dbReference>
<organism evidence="4 5">
    <name type="scientific">Jatropha curcas</name>
    <name type="common">Barbados nut</name>
    <dbReference type="NCBI Taxonomy" id="180498"/>
    <lineage>
        <taxon>Eukaryota</taxon>
        <taxon>Viridiplantae</taxon>
        <taxon>Streptophyta</taxon>
        <taxon>Embryophyta</taxon>
        <taxon>Tracheophyta</taxon>
        <taxon>Spermatophyta</taxon>
        <taxon>Magnoliopsida</taxon>
        <taxon>eudicotyledons</taxon>
        <taxon>Gunneridae</taxon>
        <taxon>Pentapetalae</taxon>
        <taxon>rosids</taxon>
        <taxon>fabids</taxon>
        <taxon>Malpighiales</taxon>
        <taxon>Euphorbiaceae</taxon>
        <taxon>Crotonoideae</taxon>
        <taxon>Jatropheae</taxon>
        <taxon>Jatropha</taxon>
    </lineage>
</organism>
<dbReference type="EMBL" id="KK914240">
    <property type="protein sequence ID" value="KDP44799.1"/>
    <property type="molecule type" value="Genomic_DNA"/>
</dbReference>
<feature type="disulfide bond" evidence="2">
    <location>
        <begin position="155"/>
        <end position="217"/>
    </location>
</feature>
<evidence type="ECO:0000256" key="3">
    <source>
        <dbReference type="SAM" id="SignalP"/>
    </source>
</evidence>
<gene>
    <name evidence="4" type="ORF">JCGZ_01299</name>
</gene>
<dbReference type="InterPro" id="IPR037176">
    <property type="entry name" value="Osmotin/thaumatin-like_sf"/>
</dbReference>
<name>A0A067LKF6_JATCU</name>
<keyword evidence="5" id="KW-1185">Reference proteome</keyword>